<comment type="caution">
    <text evidence="2">The sequence shown here is derived from an EMBL/GenBank/DDBJ whole genome shotgun (WGS) entry which is preliminary data.</text>
</comment>
<feature type="region of interest" description="Disordered" evidence="1">
    <location>
        <begin position="568"/>
        <end position="606"/>
    </location>
</feature>
<protein>
    <submittedName>
        <fullName evidence="2">Uncharacterized protein</fullName>
    </submittedName>
</protein>
<sequence>MVPAEWNLPPRHSEDGDRDVTLLSCCGHSVLARCWPPHLQFGSISFNYPAPCTISLSRSSPTWLSRVRRHLHSRVESFQSMPFPSSAPVDEGWQVVSPEWWRIPLNAVSWAYSPTPQLAAATKVTQSPRVAKPPHYHASLFSIRAASADDQRHDEDLGEGDDGGLNADLVGFKLAEAAIDSYEIDVGFHWPPQQIEEKSRPDLAAAVDEHHVALAKERWDELVQDLTGGLSILNTDRYHDSDSDDSLRGLHRSTSTLSSIDLTDSERSVLSVSMPATPRAHRSYVGTMVKTTSPSRSTSSRGSDRSPRRLNAAASSFVPSPAKAKKASDRAPFLAAPENVSFPSLNIARSPSPSFNTNFVFPSLDVPPFPAVKIAKDAQGFYSEVESTATAPAPTHARTPSGLLPAFLHDTFARRRPTASKTRAMVDRLKSSGSNVAQGPAKSPSAPPQLELSALSKPRLSVSEYGSDGESPTLDGDSEGWIGGEDAAAKAATVNSKSRRTRDLFLALTRRRSNSSPPKPTLVVEPPADDVIGITVELPSPTSSSSNDGWIEGPALLLPESVKAKPAVVQPPERKLTPALEVKPPVHRQPSPRAPKKTKRSGPVPVPLPVMQPLPPGAAAFYARPPPPYYYPHAHPHAHAHPPVPVPYAAAAYMHQMQVLQMQQQQQQQMHMRRVSAPVIPIPVQGRTRGSISSTSAGSGEWYNPYPMPIAAAYPMATLHPAPAFVPRG</sequence>
<gene>
    <name evidence="2" type="ORF">DFH08DRAFT_116561</name>
</gene>
<evidence type="ECO:0000313" key="2">
    <source>
        <dbReference type="EMBL" id="KAJ7350776.1"/>
    </source>
</evidence>
<feature type="region of interest" description="Disordered" evidence="1">
    <location>
        <begin position="287"/>
        <end position="330"/>
    </location>
</feature>
<organism evidence="2 3">
    <name type="scientific">Mycena albidolilacea</name>
    <dbReference type="NCBI Taxonomy" id="1033008"/>
    <lineage>
        <taxon>Eukaryota</taxon>
        <taxon>Fungi</taxon>
        <taxon>Dikarya</taxon>
        <taxon>Basidiomycota</taxon>
        <taxon>Agaricomycotina</taxon>
        <taxon>Agaricomycetes</taxon>
        <taxon>Agaricomycetidae</taxon>
        <taxon>Agaricales</taxon>
        <taxon>Marasmiineae</taxon>
        <taxon>Mycenaceae</taxon>
        <taxon>Mycena</taxon>
    </lineage>
</organism>
<evidence type="ECO:0000313" key="3">
    <source>
        <dbReference type="Proteomes" id="UP001218218"/>
    </source>
</evidence>
<evidence type="ECO:0000256" key="1">
    <source>
        <dbReference type="SAM" id="MobiDB-lite"/>
    </source>
</evidence>
<proteinExistence type="predicted"/>
<dbReference type="Proteomes" id="UP001218218">
    <property type="component" value="Unassembled WGS sequence"/>
</dbReference>
<name>A0AAD7A7L8_9AGAR</name>
<accession>A0AAD7A7L8</accession>
<dbReference type="AlphaFoldDB" id="A0AAD7A7L8"/>
<reference evidence="2" key="1">
    <citation type="submission" date="2023-03" db="EMBL/GenBank/DDBJ databases">
        <title>Massive genome expansion in bonnet fungi (Mycena s.s.) driven by repeated elements and novel gene families across ecological guilds.</title>
        <authorList>
            <consortium name="Lawrence Berkeley National Laboratory"/>
            <person name="Harder C.B."/>
            <person name="Miyauchi S."/>
            <person name="Viragh M."/>
            <person name="Kuo A."/>
            <person name="Thoen E."/>
            <person name="Andreopoulos B."/>
            <person name="Lu D."/>
            <person name="Skrede I."/>
            <person name="Drula E."/>
            <person name="Henrissat B."/>
            <person name="Morin E."/>
            <person name="Kohler A."/>
            <person name="Barry K."/>
            <person name="LaButti K."/>
            <person name="Morin E."/>
            <person name="Salamov A."/>
            <person name="Lipzen A."/>
            <person name="Mereny Z."/>
            <person name="Hegedus B."/>
            <person name="Baldrian P."/>
            <person name="Stursova M."/>
            <person name="Weitz H."/>
            <person name="Taylor A."/>
            <person name="Grigoriev I.V."/>
            <person name="Nagy L.G."/>
            <person name="Martin F."/>
            <person name="Kauserud H."/>
        </authorList>
    </citation>
    <scope>NUCLEOTIDE SEQUENCE</scope>
    <source>
        <strain evidence="2">CBHHK002</strain>
    </source>
</reference>
<dbReference type="EMBL" id="JARIHO010000014">
    <property type="protein sequence ID" value="KAJ7350776.1"/>
    <property type="molecule type" value="Genomic_DNA"/>
</dbReference>
<feature type="compositionally biased region" description="Low complexity" evidence="1">
    <location>
        <begin position="291"/>
        <end position="301"/>
    </location>
</feature>
<feature type="region of interest" description="Disordered" evidence="1">
    <location>
        <begin position="429"/>
        <end position="482"/>
    </location>
</feature>
<keyword evidence="3" id="KW-1185">Reference proteome</keyword>